<evidence type="ECO:0000313" key="3">
    <source>
        <dbReference type="Proteomes" id="UP000778797"/>
    </source>
</evidence>
<gene>
    <name evidence="2" type="ORF">J1C55_08230</name>
</gene>
<feature type="transmembrane region" description="Helical" evidence="1">
    <location>
        <begin position="6"/>
        <end position="23"/>
    </location>
</feature>
<proteinExistence type="predicted"/>
<name>A0ABS8ENT5_9FLAO</name>
<evidence type="ECO:0000256" key="1">
    <source>
        <dbReference type="SAM" id="Phobius"/>
    </source>
</evidence>
<dbReference type="RefSeq" id="WP_227477019.1">
    <property type="nucleotide sequence ID" value="NZ_JAFMPT010000009.1"/>
</dbReference>
<keyword evidence="3" id="KW-1185">Reference proteome</keyword>
<comment type="caution">
    <text evidence="2">The sequence shown here is derived from an EMBL/GenBank/DDBJ whole genome shotgun (WGS) entry which is preliminary data.</text>
</comment>
<accession>A0ABS8ENT5</accession>
<dbReference type="Proteomes" id="UP000778797">
    <property type="component" value="Unassembled WGS sequence"/>
</dbReference>
<keyword evidence="1" id="KW-0472">Membrane</keyword>
<feature type="transmembrane region" description="Helical" evidence="1">
    <location>
        <begin position="30"/>
        <end position="52"/>
    </location>
</feature>
<reference evidence="2" key="1">
    <citation type="submission" date="2021-03" db="EMBL/GenBank/DDBJ databases">
        <authorList>
            <person name="Ping X."/>
        </authorList>
    </citation>
    <scope>NUCLEOTIDE SEQUENCE</scope>
    <source>
        <strain evidence="2">E313</strain>
    </source>
</reference>
<sequence length="166" mass="19472">MIITPLLVIFMLVVFVLLFLFLKTVDKRKWLTFIISLALTPLVYFYLAYPFINIVSNYHHQKYFNAKTWVEKPALRYEMIDNAIESDTLIGMTKAEVEILLGKAEWLTWDDTNKIGDTNRWNYSLGIEPGAFTDEKDVIEITFKNNKTTELRTYKEAIVFDAEKQN</sequence>
<evidence type="ECO:0000313" key="2">
    <source>
        <dbReference type="EMBL" id="MCC1484571.1"/>
    </source>
</evidence>
<protein>
    <submittedName>
        <fullName evidence="2">Uncharacterized protein</fullName>
    </submittedName>
</protein>
<keyword evidence="1" id="KW-1133">Transmembrane helix</keyword>
<keyword evidence="1" id="KW-0812">Transmembrane</keyword>
<organism evidence="2 3">
    <name type="scientific">Winogradskyella immobilis</name>
    <dbReference type="NCBI Taxonomy" id="2816852"/>
    <lineage>
        <taxon>Bacteria</taxon>
        <taxon>Pseudomonadati</taxon>
        <taxon>Bacteroidota</taxon>
        <taxon>Flavobacteriia</taxon>
        <taxon>Flavobacteriales</taxon>
        <taxon>Flavobacteriaceae</taxon>
        <taxon>Winogradskyella</taxon>
    </lineage>
</organism>
<reference evidence="2" key="2">
    <citation type="submission" date="2021-10" db="EMBL/GenBank/DDBJ databases">
        <title>Genome of Winogradskyella sp. E313.</title>
        <authorList>
            <person name="Zhou Y."/>
        </authorList>
    </citation>
    <scope>NUCLEOTIDE SEQUENCE</scope>
    <source>
        <strain evidence="2">E313</strain>
    </source>
</reference>
<dbReference type="EMBL" id="JAFMPT010000009">
    <property type="protein sequence ID" value="MCC1484571.1"/>
    <property type="molecule type" value="Genomic_DNA"/>
</dbReference>